<accession>A0A1V4SP05</accession>
<evidence type="ECO:0000313" key="2">
    <source>
        <dbReference type="Proteomes" id="UP000191448"/>
    </source>
</evidence>
<sequence length="82" mass="9688">MLANRIKVYEKNNDILTSKEMSKPYLTPAKFKKKYEWLKEVDSLTLANAQLNLYTAYKNFFKDKSIGFPKFKKELYISKIGI</sequence>
<dbReference type="AlphaFoldDB" id="A0A1V4SP05"/>
<protein>
    <recommendedName>
        <fullName evidence="3">Transposase</fullName>
    </recommendedName>
</protein>
<proteinExistence type="predicted"/>
<reference evidence="1 2" key="1">
    <citation type="submission" date="2016-02" db="EMBL/GenBank/DDBJ databases">
        <title>Genome sequence of Clostridium thermobutyricum DSM 4928.</title>
        <authorList>
            <person name="Poehlein A."/>
            <person name="Daniel R."/>
        </authorList>
    </citation>
    <scope>NUCLEOTIDE SEQUENCE [LARGE SCALE GENOMIC DNA]</scope>
    <source>
        <strain evidence="1 2">DSM 4928</strain>
    </source>
</reference>
<dbReference type="EMBL" id="LTAY01000100">
    <property type="protein sequence ID" value="OPX45590.1"/>
    <property type="molecule type" value="Genomic_DNA"/>
</dbReference>
<evidence type="ECO:0000313" key="1">
    <source>
        <dbReference type="EMBL" id="OPX45590.1"/>
    </source>
</evidence>
<evidence type="ECO:0008006" key="3">
    <source>
        <dbReference type="Google" id="ProtNLM"/>
    </source>
</evidence>
<organism evidence="1 2">
    <name type="scientific">Clostridium thermobutyricum DSM 4928</name>
    <dbReference type="NCBI Taxonomy" id="1121339"/>
    <lineage>
        <taxon>Bacteria</taxon>
        <taxon>Bacillati</taxon>
        <taxon>Bacillota</taxon>
        <taxon>Clostridia</taxon>
        <taxon>Eubacteriales</taxon>
        <taxon>Clostridiaceae</taxon>
        <taxon>Clostridium</taxon>
    </lineage>
</organism>
<comment type="caution">
    <text evidence="1">The sequence shown here is derived from an EMBL/GenBank/DDBJ whole genome shotgun (WGS) entry which is preliminary data.</text>
</comment>
<gene>
    <name evidence="1" type="ORF">CLTHE_30100</name>
</gene>
<name>A0A1V4SP05_9CLOT</name>
<dbReference type="Proteomes" id="UP000191448">
    <property type="component" value="Unassembled WGS sequence"/>
</dbReference>